<evidence type="ECO:0000313" key="3">
    <source>
        <dbReference type="EMBL" id="KRX02309.1"/>
    </source>
</evidence>
<dbReference type="Pfam" id="PF00027">
    <property type="entry name" value="cNMP_binding"/>
    <property type="match status" value="1"/>
</dbReference>
<organism evidence="3 4">
    <name type="scientific">Pseudocohnilembus persalinus</name>
    <name type="common">Ciliate</name>
    <dbReference type="NCBI Taxonomy" id="266149"/>
    <lineage>
        <taxon>Eukaryota</taxon>
        <taxon>Sar</taxon>
        <taxon>Alveolata</taxon>
        <taxon>Ciliophora</taxon>
        <taxon>Intramacronucleata</taxon>
        <taxon>Oligohymenophorea</taxon>
        <taxon>Scuticociliatia</taxon>
        <taxon>Philasterida</taxon>
        <taxon>Pseudocohnilembidae</taxon>
        <taxon>Pseudocohnilembus</taxon>
    </lineage>
</organism>
<keyword evidence="4" id="KW-1185">Reference proteome</keyword>
<gene>
    <name evidence="3" type="ORF">PPERSA_09926</name>
</gene>
<evidence type="ECO:0000313" key="4">
    <source>
        <dbReference type="Proteomes" id="UP000054937"/>
    </source>
</evidence>
<evidence type="ECO:0000259" key="2">
    <source>
        <dbReference type="PROSITE" id="PS50042"/>
    </source>
</evidence>
<feature type="domain" description="Cyclic nucleotide-binding" evidence="2">
    <location>
        <begin position="151"/>
        <end position="247"/>
    </location>
</feature>
<dbReference type="InterPro" id="IPR018490">
    <property type="entry name" value="cNMP-bd_dom_sf"/>
</dbReference>
<sequence length="613" mass="72218">MEKSKRQKNNQPSPNQKSNEKQIQKNLEQEREIAKKPKNFGNAYENFQQMQYDDSSMQNSVQTIDNLLRNNPMCSSQYYNGPISLYKSFQTKQPGEYFGEIVHSGKGVQSNFTIVVSKKSYIIQISGQQYYQIFKNLIYKLNFVYQILELQFQGFSRKVLLEVALNSERKDYKQDQILYKERQVPDKFYVLKEGEVAIMMEAKKVKFIKSGELFGFEDLFYKNRKLSAISDSNKTVVFEIDKKKIKNYYFMKDLKQKGEPALINIFNVRDSSIKIQEQPSQSQIKNKQQNTTQSILQNQSFRNFQKSQNFQLQKFLSTTKAKMVDQSKSLWRQKSFNKQNPQIIYQSSQQIPSENQQNSKENLGTSMSFQKINNKTASSWALFGPKISQKNQSENHVPKVERFPMVKDQDIFNDEDYSKNHYNQIKQIKKANKIIFDGNKSIFLEGGYQFSQKQNNQNIEAKLRQQNNFINFQNMVFQQQNQNFQNGQKKVCILNRSPSILDNIDTKNQQFSNLNKFSSQNTSRKILKVGDSNEKITNNQFKNQYKSYNHPQTQNNLNYKHKHIFSKKSSLDTLELQKQSNCNEEDYELFSKNQLQKMKRAQNINLQIANRYL</sequence>
<accession>A0A0V0QK00</accession>
<feature type="region of interest" description="Disordered" evidence="1">
    <location>
        <begin position="1"/>
        <end position="38"/>
    </location>
</feature>
<dbReference type="AlphaFoldDB" id="A0A0V0QK00"/>
<dbReference type="Gene3D" id="2.60.120.10">
    <property type="entry name" value="Jelly Rolls"/>
    <property type="match status" value="1"/>
</dbReference>
<name>A0A0V0QK00_PSEPJ</name>
<dbReference type="CDD" id="cd00038">
    <property type="entry name" value="CAP_ED"/>
    <property type="match status" value="1"/>
</dbReference>
<comment type="caution">
    <text evidence="3">The sequence shown here is derived from an EMBL/GenBank/DDBJ whole genome shotgun (WGS) entry which is preliminary data.</text>
</comment>
<protein>
    <submittedName>
        <fullName evidence="3">Cyclic nucleotide-binding protein</fullName>
    </submittedName>
</protein>
<proteinExistence type="predicted"/>
<reference evidence="3 4" key="1">
    <citation type="journal article" date="2015" name="Sci. Rep.">
        <title>Genome of the facultative scuticociliatosis pathogen Pseudocohnilembus persalinus provides insight into its virulence through horizontal gene transfer.</title>
        <authorList>
            <person name="Xiong J."/>
            <person name="Wang G."/>
            <person name="Cheng J."/>
            <person name="Tian M."/>
            <person name="Pan X."/>
            <person name="Warren A."/>
            <person name="Jiang C."/>
            <person name="Yuan D."/>
            <person name="Miao W."/>
        </authorList>
    </citation>
    <scope>NUCLEOTIDE SEQUENCE [LARGE SCALE GENOMIC DNA]</scope>
    <source>
        <strain evidence="3">36N120E</strain>
    </source>
</reference>
<dbReference type="InParanoid" id="A0A0V0QK00"/>
<feature type="compositionally biased region" description="Basic and acidic residues" evidence="1">
    <location>
        <begin position="18"/>
        <end position="35"/>
    </location>
</feature>
<evidence type="ECO:0000256" key="1">
    <source>
        <dbReference type="SAM" id="MobiDB-lite"/>
    </source>
</evidence>
<dbReference type="InterPro" id="IPR000595">
    <property type="entry name" value="cNMP-bd_dom"/>
</dbReference>
<dbReference type="SUPFAM" id="SSF51206">
    <property type="entry name" value="cAMP-binding domain-like"/>
    <property type="match status" value="1"/>
</dbReference>
<dbReference type="InterPro" id="IPR014710">
    <property type="entry name" value="RmlC-like_jellyroll"/>
</dbReference>
<dbReference type="SMART" id="SM00100">
    <property type="entry name" value="cNMP"/>
    <property type="match status" value="1"/>
</dbReference>
<dbReference type="OrthoDB" id="299126at2759"/>
<dbReference type="Proteomes" id="UP000054937">
    <property type="component" value="Unassembled WGS sequence"/>
</dbReference>
<dbReference type="PROSITE" id="PS50042">
    <property type="entry name" value="CNMP_BINDING_3"/>
    <property type="match status" value="1"/>
</dbReference>
<dbReference type="EMBL" id="LDAU01000155">
    <property type="protein sequence ID" value="KRX02309.1"/>
    <property type="molecule type" value="Genomic_DNA"/>
</dbReference>